<evidence type="ECO:0000256" key="1">
    <source>
        <dbReference type="ARBA" id="ARBA00006271"/>
    </source>
</evidence>
<dbReference type="SMART" id="SM00534">
    <property type="entry name" value="MUTSac"/>
    <property type="match status" value="1"/>
</dbReference>
<comment type="similarity">
    <text evidence="1">Belongs to the DNA mismatch repair MutS family.</text>
</comment>
<dbReference type="InterPro" id="IPR007861">
    <property type="entry name" value="DNA_mismatch_repair_MutS_clamp"/>
</dbReference>
<dbReference type="Gene3D" id="3.30.420.110">
    <property type="entry name" value="MutS, connector domain"/>
    <property type="match status" value="1"/>
</dbReference>
<evidence type="ECO:0000259" key="9">
    <source>
        <dbReference type="PROSITE" id="PS00486"/>
    </source>
</evidence>
<dbReference type="Pfam" id="PF05190">
    <property type="entry name" value="MutS_IV"/>
    <property type="match status" value="1"/>
</dbReference>
<dbReference type="FunFam" id="1.10.1420.10:FF:000001">
    <property type="entry name" value="DNA mismatch repair protein MutS"/>
    <property type="match status" value="1"/>
</dbReference>
<dbReference type="PANTHER" id="PTHR11361:SF34">
    <property type="entry name" value="DNA MISMATCH REPAIR PROTEIN MSH1, MITOCHONDRIAL"/>
    <property type="match status" value="1"/>
</dbReference>
<dbReference type="Pfam" id="PF05188">
    <property type="entry name" value="MutS_II"/>
    <property type="match status" value="1"/>
</dbReference>
<dbReference type="InterPro" id="IPR045076">
    <property type="entry name" value="MutS"/>
</dbReference>
<dbReference type="EMBL" id="VGJX01000625">
    <property type="protein sequence ID" value="MBM3275555.1"/>
    <property type="molecule type" value="Genomic_DNA"/>
</dbReference>
<keyword evidence="6" id="KW-0234">DNA repair</keyword>
<dbReference type="InterPro" id="IPR017261">
    <property type="entry name" value="DNA_mismatch_repair_MutS/MSH"/>
</dbReference>
<dbReference type="Gene3D" id="3.40.50.300">
    <property type="entry name" value="P-loop containing nucleotide triphosphate hydrolases"/>
    <property type="match status" value="1"/>
</dbReference>
<dbReference type="InterPro" id="IPR005748">
    <property type="entry name" value="DNA_mismatch_repair_MutS"/>
</dbReference>
<feature type="non-terminal residue" evidence="10">
    <location>
        <position position="649"/>
    </location>
</feature>
<dbReference type="SUPFAM" id="SSF48334">
    <property type="entry name" value="DNA repair protein MutS, domain III"/>
    <property type="match status" value="1"/>
</dbReference>
<dbReference type="InterPro" id="IPR007860">
    <property type="entry name" value="DNA_mmatch_repair_MutS_con_dom"/>
</dbReference>
<dbReference type="GO" id="GO:0030983">
    <property type="term" value="F:mismatched DNA binding"/>
    <property type="evidence" value="ECO:0007669"/>
    <property type="project" value="InterPro"/>
</dbReference>
<evidence type="ECO:0000256" key="3">
    <source>
        <dbReference type="ARBA" id="ARBA00022763"/>
    </source>
</evidence>
<comment type="function">
    <text evidence="7">This protein is involved in the repair of mismatches in DNA. It is possible that it carries out the mismatch recognition step. This protein has a weak ATPase activity.</text>
</comment>
<dbReference type="InterPro" id="IPR036187">
    <property type="entry name" value="DNA_mismatch_repair_MutS_sf"/>
</dbReference>
<gene>
    <name evidence="10" type="primary">mutS</name>
    <name evidence="10" type="ORF">FJZ00_10395</name>
</gene>
<dbReference type="GO" id="GO:0006298">
    <property type="term" value="P:mismatch repair"/>
    <property type="evidence" value="ECO:0007669"/>
    <property type="project" value="UniProtKB-UniRule"/>
</dbReference>
<evidence type="ECO:0000256" key="4">
    <source>
        <dbReference type="ARBA" id="ARBA00022840"/>
    </source>
</evidence>
<keyword evidence="3" id="KW-0227">DNA damage</keyword>
<organism evidence="10 11">
    <name type="scientific">Candidatus Tanganyikabacteria bacterium</name>
    <dbReference type="NCBI Taxonomy" id="2961651"/>
    <lineage>
        <taxon>Bacteria</taxon>
        <taxon>Bacillati</taxon>
        <taxon>Candidatus Sericytochromatia</taxon>
        <taxon>Candidatus Tanganyikabacteria</taxon>
    </lineage>
</organism>
<dbReference type="AlphaFoldDB" id="A0A938BNV5"/>
<dbReference type="Pfam" id="PF00488">
    <property type="entry name" value="MutS_V"/>
    <property type="match status" value="1"/>
</dbReference>
<proteinExistence type="inferred from homology"/>
<evidence type="ECO:0000256" key="8">
    <source>
        <dbReference type="NCBIfam" id="TIGR01070"/>
    </source>
</evidence>
<dbReference type="PROSITE" id="PS00486">
    <property type="entry name" value="DNA_MISMATCH_REPAIR_2"/>
    <property type="match status" value="1"/>
</dbReference>
<dbReference type="GO" id="GO:0005829">
    <property type="term" value="C:cytosol"/>
    <property type="evidence" value="ECO:0007669"/>
    <property type="project" value="TreeGrafter"/>
</dbReference>
<dbReference type="GO" id="GO:0005524">
    <property type="term" value="F:ATP binding"/>
    <property type="evidence" value="ECO:0007669"/>
    <property type="project" value="UniProtKB-UniRule"/>
</dbReference>
<dbReference type="SUPFAM" id="SSF52540">
    <property type="entry name" value="P-loop containing nucleoside triphosphate hydrolases"/>
    <property type="match status" value="1"/>
</dbReference>
<dbReference type="Pfam" id="PF05192">
    <property type="entry name" value="MutS_III"/>
    <property type="match status" value="1"/>
</dbReference>
<protein>
    <recommendedName>
        <fullName evidence="8">DNA mismatch repair protein MutS</fullName>
    </recommendedName>
</protein>
<name>A0A938BNV5_9BACT</name>
<evidence type="ECO:0000256" key="7">
    <source>
        <dbReference type="ARBA" id="ARBA00024647"/>
    </source>
</evidence>
<dbReference type="InterPro" id="IPR000432">
    <property type="entry name" value="DNA_mismatch_repair_MutS_C"/>
</dbReference>
<dbReference type="PIRSF" id="PIRSF037677">
    <property type="entry name" value="DNA_mis_repair_Msh6"/>
    <property type="match status" value="1"/>
</dbReference>
<dbReference type="PANTHER" id="PTHR11361">
    <property type="entry name" value="DNA MISMATCH REPAIR PROTEIN MUTS FAMILY MEMBER"/>
    <property type="match status" value="1"/>
</dbReference>
<reference evidence="10 11" key="1">
    <citation type="submission" date="2019-03" db="EMBL/GenBank/DDBJ databases">
        <title>Lake Tanganyika Metagenome-Assembled Genomes (MAGs).</title>
        <authorList>
            <person name="Tran P."/>
        </authorList>
    </citation>
    <scope>NUCLEOTIDE SEQUENCE [LARGE SCALE GENOMIC DNA]</scope>
    <source>
        <strain evidence="10">K_DeepCast_65m_m2_236</strain>
    </source>
</reference>
<keyword evidence="4" id="KW-0067">ATP-binding</keyword>
<comment type="caution">
    <text evidence="10">The sequence shown here is derived from an EMBL/GenBank/DDBJ whole genome shotgun (WGS) entry which is preliminary data.</text>
</comment>
<evidence type="ECO:0000256" key="2">
    <source>
        <dbReference type="ARBA" id="ARBA00022741"/>
    </source>
</evidence>
<feature type="domain" description="DNA mismatch repair proteins mutS family" evidence="9">
    <location>
        <begin position="622"/>
        <end position="638"/>
    </location>
</feature>
<evidence type="ECO:0000313" key="11">
    <source>
        <dbReference type="Proteomes" id="UP000703893"/>
    </source>
</evidence>
<keyword evidence="5" id="KW-0238">DNA-binding</keyword>
<sequence>QVEDPKFAKGLVKREITRLVTPGTLLESQFLSEKQNNFLAALVRGASGFGLAYCDVSTGEFRATELGSPALVAAELQRLTPSEIIVPVPPGLWQDVAWGRGLIRLTPDRLDQAWADALGESDSLTPRPDHLFNAERARRSILEHFKIVSLEPFGLEGKPMATAACGAVLAYLQETQCGHTPTFQAISTYRLSDFMGLDGGTRRNLELVATARDGQTRGSLLSVLDCTQTAMGGRRLRRWLLHPLLDPVSIVARLDAVEDLTANPASRQNLCVALGRVRDLERLSTRVAAGTANAREVVALRDSLDALPALAAAVGELTSPLLAVLNRIPGGLLALRDRITDTLVEAPPSAVWEGGLIRAGVDAELDRLRSMLTASETWLATLEQQERDRTGIRSLKIGHSKTFGYFIEVTHANRGAVPGDYTRKQTLVNAERYVTDALKEREGEMLTAKERIFNLEYEIFARVRNACAEHVPAMLELAGRIADADVLLAFAELAVKHHYVRPVVDASTTLEIKSGRHPVIERMLPTGTYVPNDTRLDTDNYRLLIVTGPNMSGKSTWMRQTALIALMAQIGSFVPARSAHVGIVDRIFTRVGAVDDLATGQSTFMVEMNETAAILHHAGPRSLILLDEIGRGTSTFDGISIAWSVAEYL</sequence>
<feature type="non-terminal residue" evidence="10">
    <location>
        <position position="1"/>
    </location>
</feature>
<evidence type="ECO:0000256" key="5">
    <source>
        <dbReference type="ARBA" id="ARBA00023125"/>
    </source>
</evidence>
<keyword evidence="2" id="KW-0547">Nucleotide-binding</keyword>
<dbReference type="NCBIfam" id="NF003810">
    <property type="entry name" value="PRK05399.1"/>
    <property type="match status" value="1"/>
</dbReference>
<dbReference type="SMART" id="SM00533">
    <property type="entry name" value="MUTSd"/>
    <property type="match status" value="1"/>
</dbReference>
<dbReference type="Gene3D" id="1.10.1420.10">
    <property type="match status" value="2"/>
</dbReference>
<dbReference type="InterPro" id="IPR036678">
    <property type="entry name" value="MutS_con_dom_sf"/>
</dbReference>
<dbReference type="InterPro" id="IPR007696">
    <property type="entry name" value="DNA_mismatch_repair_MutS_core"/>
</dbReference>
<evidence type="ECO:0000313" key="10">
    <source>
        <dbReference type="EMBL" id="MBM3275555.1"/>
    </source>
</evidence>
<dbReference type="GO" id="GO:0140664">
    <property type="term" value="F:ATP-dependent DNA damage sensor activity"/>
    <property type="evidence" value="ECO:0007669"/>
    <property type="project" value="InterPro"/>
</dbReference>
<dbReference type="NCBIfam" id="TIGR01070">
    <property type="entry name" value="mutS1"/>
    <property type="match status" value="1"/>
</dbReference>
<dbReference type="InterPro" id="IPR027417">
    <property type="entry name" value="P-loop_NTPase"/>
</dbReference>
<dbReference type="Proteomes" id="UP000703893">
    <property type="component" value="Unassembled WGS sequence"/>
</dbReference>
<accession>A0A938BNV5</accession>
<evidence type="ECO:0000256" key="6">
    <source>
        <dbReference type="ARBA" id="ARBA00023204"/>
    </source>
</evidence>
<dbReference type="SUPFAM" id="SSF53150">
    <property type="entry name" value="DNA repair protein MutS, domain II"/>
    <property type="match status" value="1"/>
</dbReference>